<dbReference type="AlphaFoldDB" id="A0A6A6VQ00"/>
<proteinExistence type="predicted"/>
<evidence type="ECO:0000313" key="5">
    <source>
        <dbReference type="Proteomes" id="UP000799440"/>
    </source>
</evidence>
<dbReference type="GO" id="GO:0008061">
    <property type="term" value="F:chitin binding"/>
    <property type="evidence" value="ECO:0007669"/>
    <property type="project" value="UniProtKB-UniRule"/>
</dbReference>
<keyword evidence="5" id="KW-1185">Reference proteome</keyword>
<name>A0A6A6VQ00_9PLEO</name>
<gene>
    <name evidence="4" type="ORF">M011DRAFT_392302</name>
</gene>
<evidence type="ECO:0000259" key="3">
    <source>
        <dbReference type="PROSITE" id="PS50941"/>
    </source>
</evidence>
<dbReference type="SUPFAM" id="SSF57016">
    <property type="entry name" value="Plant lectins/antimicrobial peptides"/>
    <property type="match status" value="1"/>
</dbReference>
<organism evidence="4 5">
    <name type="scientific">Sporormia fimetaria CBS 119925</name>
    <dbReference type="NCBI Taxonomy" id="1340428"/>
    <lineage>
        <taxon>Eukaryota</taxon>
        <taxon>Fungi</taxon>
        <taxon>Dikarya</taxon>
        <taxon>Ascomycota</taxon>
        <taxon>Pezizomycotina</taxon>
        <taxon>Dothideomycetes</taxon>
        <taxon>Pleosporomycetidae</taxon>
        <taxon>Pleosporales</taxon>
        <taxon>Sporormiaceae</taxon>
        <taxon>Sporormia</taxon>
    </lineage>
</organism>
<keyword evidence="2" id="KW-1015">Disulfide bond</keyword>
<feature type="non-terminal residue" evidence="4">
    <location>
        <position position="1"/>
    </location>
</feature>
<dbReference type="InterPro" id="IPR001002">
    <property type="entry name" value="Chitin-bd_1"/>
</dbReference>
<evidence type="ECO:0000313" key="4">
    <source>
        <dbReference type="EMBL" id="KAF2752273.1"/>
    </source>
</evidence>
<reference evidence="4" key="1">
    <citation type="journal article" date="2020" name="Stud. Mycol.">
        <title>101 Dothideomycetes genomes: a test case for predicting lifestyles and emergence of pathogens.</title>
        <authorList>
            <person name="Haridas S."/>
            <person name="Albert R."/>
            <person name="Binder M."/>
            <person name="Bloem J."/>
            <person name="Labutti K."/>
            <person name="Salamov A."/>
            <person name="Andreopoulos B."/>
            <person name="Baker S."/>
            <person name="Barry K."/>
            <person name="Bills G."/>
            <person name="Bluhm B."/>
            <person name="Cannon C."/>
            <person name="Castanera R."/>
            <person name="Culley D."/>
            <person name="Daum C."/>
            <person name="Ezra D."/>
            <person name="Gonzalez J."/>
            <person name="Henrissat B."/>
            <person name="Kuo A."/>
            <person name="Liang C."/>
            <person name="Lipzen A."/>
            <person name="Lutzoni F."/>
            <person name="Magnuson J."/>
            <person name="Mondo S."/>
            <person name="Nolan M."/>
            <person name="Ohm R."/>
            <person name="Pangilinan J."/>
            <person name="Park H.-J."/>
            <person name="Ramirez L."/>
            <person name="Alfaro M."/>
            <person name="Sun H."/>
            <person name="Tritt A."/>
            <person name="Yoshinaga Y."/>
            <person name="Zwiers L.-H."/>
            <person name="Turgeon B."/>
            <person name="Goodwin S."/>
            <person name="Spatafora J."/>
            <person name="Crous P."/>
            <person name="Grigoriev I."/>
        </authorList>
    </citation>
    <scope>NUCLEOTIDE SEQUENCE</scope>
    <source>
        <strain evidence="4">CBS 119925</strain>
    </source>
</reference>
<dbReference type="Proteomes" id="UP000799440">
    <property type="component" value="Unassembled WGS sequence"/>
</dbReference>
<dbReference type="EMBL" id="MU006561">
    <property type="protein sequence ID" value="KAF2752273.1"/>
    <property type="molecule type" value="Genomic_DNA"/>
</dbReference>
<evidence type="ECO:0000256" key="2">
    <source>
        <dbReference type="PROSITE-ProRule" id="PRU00261"/>
    </source>
</evidence>
<sequence length="52" mass="5498">KPVSRNARCGNGFGGQTCLGSRYGNCCSQYSYCGTGRDYCKAGCQSPFGICD</sequence>
<dbReference type="Gene3D" id="3.30.60.10">
    <property type="entry name" value="Endochitinase-like"/>
    <property type="match status" value="1"/>
</dbReference>
<dbReference type="Pfam" id="PF00187">
    <property type="entry name" value="Chitin_bind_1"/>
    <property type="match status" value="1"/>
</dbReference>
<keyword evidence="1 2" id="KW-0147">Chitin-binding</keyword>
<dbReference type="SMART" id="SM00270">
    <property type="entry name" value="ChtBD1"/>
    <property type="match status" value="1"/>
</dbReference>
<feature type="domain" description="Chitin-binding type-1" evidence="3">
    <location>
        <begin position="6"/>
        <end position="52"/>
    </location>
</feature>
<dbReference type="OrthoDB" id="5985073at2759"/>
<dbReference type="InterPro" id="IPR036861">
    <property type="entry name" value="Endochitinase-like_sf"/>
</dbReference>
<comment type="caution">
    <text evidence="2">Lacks conserved residue(s) required for the propagation of feature annotation.</text>
</comment>
<feature type="disulfide bond" evidence="2">
    <location>
        <begin position="26"/>
        <end position="40"/>
    </location>
</feature>
<protein>
    <submittedName>
        <fullName evidence="4">Carbohydrate-binding module family 18 protein</fullName>
    </submittedName>
</protein>
<accession>A0A6A6VQ00</accession>
<evidence type="ECO:0000256" key="1">
    <source>
        <dbReference type="ARBA" id="ARBA00022669"/>
    </source>
</evidence>
<dbReference type="PROSITE" id="PS50941">
    <property type="entry name" value="CHIT_BIND_I_2"/>
    <property type="match status" value="1"/>
</dbReference>
<feature type="non-terminal residue" evidence="4">
    <location>
        <position position="52"/>
    </location>
</feature>